<name>A0A2W1LII9_9BACL</name>
<dbReference type="RefSeq" id="WP_111147936.1">
    <property type="nucleotide sequence ID" value="NZ_QKRB01000051.1"/>
</dbReference>
<comment type="caution">
    <text evidence="2">The sequence shown here is derived from an EMBL/GenBank/DDBJ whole genome shotgun (WGS) entry which is preliminary data.</text>
</comment>
<gene>
    <name evidence="2" type="ORF">DNH61_17345</name>
</gene>
<accession>A0A2W1LII9</accession>
<evidence type="ECO:0000256" key="1">
    <source>
        <dbReference type="SAM" id="Phobius"/>
    </source>
</evidence>
<proteinExistence type="predicted"/>
<dbReference type="OrthoDB" id="2734858at2"/>
<dbReference type="Pfam" id="PF11457">
    <property type="entry name" value="DUF3021"/>
    <property type="match status" value="1"/>
</dbReference>
<organism evidence="2 3">
    <name type="scientific">Paenibacillus sambharensis</name>
    <dbReference type="NCBI Taxonomy" id="1803190"/>
    <lineage>
        <taxon>Bacteria</taxon>
        <taxon>Bacillati</taxon>
        <taxon>Bacillota</taxon>
        <taxon>Bacilli</taxon>
        <taxon>Bacillales</taxon>
        <taxon>Paenibacillaceae</taxon>
        <taxon>Paenibacillus</taxon>
    </lineage>
</organism>
<sequence length="142" mass="16428">MRHYELIKEIVRDFLLIFASIIIIITILRKIYAPDANFELTTIFTIMSFSCLGALSGIILYTPHAVSENQMRFRVVFHFLFLEVLLISLAVMLNLVYTTSGILLLGLQIAVVYAIVRLLTYRNDKEEAQKINERLKTFKNKI</sequence>
<keyword evidence="1" id="KW-0812">Transmembrane</keyword>
<reference evidence="2 3" key="1">
    <citation type="submission" date="2018-06" db="EMBL/GenBank/DDBJ databases">
        <title>Paenibacillus imtechensis sp. nov.</title>
        <authorList>
            <person name="Pinnaka A.K."/>
            <person name="Singh H."/>
            <person name="Kaur M."/>
        </authorList>
    </citation>
    <scope>NUCLEOTIDE SEQUENCE [LARGE SCALE GENOMIC DNA]</scope>
    <source>
        <strain evidence="2 3">SMB1</strain>
    </source>
</reference>
<dbReference type="EMBL" id="QKRB01000051">
    <property type="protein sequence ID" value="PZD94715.1"/>
    <property type="molecule type" value="Genomic_DNA"/>
</dbReference>
<evidence type="ECO:0000313" key="2">
    <source>
        <dbReference type="EMBL" id="PZD94715.1"/>
    </source>
</evidence>
<feature type="transmembrane region" description="Helical" evidence="1">
    <location>
        <begin position="102"/>
        <end position="120"/>
    </location>
</feature>
<keyword evidence="1" id="KW-0472">Membrane</keyword>
<dbReference type="InterPro" id="IPR021560">
    <property type="entry name" value="DUF3021"/>
</dbReference>
<evidence type="ECO:0000313" key="3">
    <source>
        <dbReference type="Proteomes" id="UP000249522"/>
    </source>
</evidence>
<keyword evidence="1" id="KW-1133">Transmembrane helix</keyword>
<keyword evidence="3" id="KW-1185">Reference proteome</keyword>
<feature type="transmembrane region" description="Helical" evidence="1">
    <location>
        <begin position="43"/>
        <end position="63"/>
    </location>
</feature>
<feature type="transmembrane region" description="Helical" evidence="1">
    <location>
        <begin position="12"/>
        <end position="31"/>
    </location>
</feature>
<evidence type="ECO:0008006" key="4">
    <source>
        <dbReference type="Google" id="ProtNLM"/>
    </source>
</evidence>
<dbReference type="Proteomes" id="UP000249522">
    <property type="component" value="Unassembled WGS sequence"/>
</dbReference>
<feature type="transmembrane region" description="Helical" evidence="1">
    <location>
        <begin position="75"/>
        <end position="96"/>
    </location>
</feature>
<protein>
    <recommendedName>
        <fullName evidence="4">DUF3021 domain-containing protein</fullName>
    </recommendedName>
</protein>
<dbReference type="AlphaFoldDB" id="A0A2W1LII9"/>